<evidence type="ECO:0000256" key="2">
    <source>
        <dbReference type="ARBA" id="ARBA00004760"/>
    </source>
</evidence>
<dbReference type="AlphaFoldDB" id="A0AAW9QUW2"/>
<evidence type="ECO:0000256" key="3">
    <source>
        <dbReference type="ARBA" id="ARBA00004991"/>
    </source>
</evidence>
<sequence>MILPIEILLSVFILVSIGFYLACALAVYRFFTTAPSLPDRPLDRPPVSILVPVCGLDAEARENWSSLCNQDYPVYEVLFGIVSPDDPAVPVVRELAETYSDRVRLFIGLVPRGTNYKDSSLSYLLEESRYDTLIFADSDIRVHPSYIDTVTRPLADSRVGMVTCTFIGYEPRSTGAAIASFGRCFDFIPSLLIARSIDGELRFAVGATIATRRSTLADYGGLHFNRIGSDYNIGKRAAEAGYRVELSPYVLDARTGSEGIGEVFRRELRWARTIRFNRGAQYYTIIFCHGIVFGLPLLLVSGFASWAIGLVGVAIVVRFAQVLISIYYLKAFGLLKWLWALPIRDLLSPIVWFAGAFGQRVYWRGRWLRVEGDGLISPWESPQV</sequence>
<dbReference type="Gene3D" id="3.90.550.10">
    <property type="entry name" value="Spore Coat Polysaccharide Biosynthesis Protein SpsA, Chain A"/>
    <property type="match status" value="1"/>
</dbReference>
<feature type="transmembrane region" description="Helical" evidence="9">
    <location>
        <begin position="6"/>
        <end position="31"/>
    </location>
</feature>
<dbReference type="Pfam" id="PF13506">
    <property type="entry name" value="Glyco_transf_21"/>
    <property type="match status" value="1"/>
</dbReference>
<evidence type="ECO:0000313" key="11">
    <source>
        <dbReference type="Proteomes" id="UP001328733"/>
    </source>
</evidence>
<dbReference type="GO" id="GO:0008120">
    <property type="term" value="F:ceramide glucosyltransferase activity"/>
    <property type="evidence" value="ECO:0007669"/>
    <property type="project" value="TreeGrafter"/>
</dbReference>
<dbReference type="InterPro" id="IPR029044">
    <property type="entry name" value="Nucleotide-diphossugar_trans"/>
</dbReference>
<comment type="pathway">
    <text evidence="2">Lipid metabolism; sphingolipid metabolism.</text>
</comment>
<dbReference type="CDD" id="cd02520">
    <property type="entry name" value="Glucosylceramide_synthase"/>
    <property type="match status" value="1"/>
</dbReference>
<dbReference type="SUPFAM" id="SSF53448">
    <property type="entry name" value="Nucleotide-diphospho-sugar transferases"/>
    <property type="match status" value="1"/>
</dbReference>
<dbReference type="PANTHER" id="PTHR12726">
    <property type="entry name" value="CERAMIDE GLUCOSYLTRANSFERASE"/>
    <property type="match status" value="1"/>
</dbReference>
<organism evidence="10 11">
    <name type="scientific">Pannus brasiliensis CCIBt3594</name>
    <dbReference type="NCBI Taxonomy" id="1427578"/>
    <lineage>
        <taxon>Bacteria</taxon>
        <taxon>Bacillati</taxon>
        <taxon>Cyanobacteriota</taxon>
        <taxon>Cyanophyceae</taxon>
        <taxon>Oscillatoriophycideae</taxon>
        <taxon>Chroococcales</taxon>
        <taxon>Microcystaceae</taxon>
        <taxon>Pannus</taxon>
    </lineage>
</organism>
<evidence type="ECO:0000256" key="7">
    <source>
        <dbReference type="ARBA" id="ARBA00022989"/>
    </source>
</evidence>
<gene>
    <name evidence="10" type="ORF">V0288_16740</name>
</gene>
<evidence type="ECO:0000256" key="1">
    <source>
        <dbReference type="ARBA" id="ARBA00004141"/>
    </source>
</evidence>
<dbReference type="GO" id="GO:0006679">
    <property type="term" value="P:glucosylceramide biosynthetic process"/>
    <property type="evidence" value="ECO:0007669"/>
    <property type="project" value="TreeGrafter"/>
</dbReference>
<keyword evidence="4" id="KW-0328">Glycosyltransferase</keyword>
<reference evidence="10 11" key="1">
    <citation type="submission" date="2024-01" db="EMBL/GenBank/DDBJ databases">
        <title>Genomic insights into the taxonomy and metabolism of the cyanobacterium Pannus brasiliensis CCIBt3594.</title>
        <authorList>
            <person name="Machado M."/>
            <person name="Botero N.B."/>
            <person name="Andreote A.P.D."/>
            <person name="Feitosa A.M.T."/>
            <person name="Popin R."/>
            <person name="Sivonen K."/>
            <person name="Fiore M.F."/>
        </authorList>
    </citation>
    <scope>NUCLEOTIDE SEQUENCE [LARGE SCALE GENOMIC DNA]</scope>
    <source>
        <strain evidence="10 11">CCIBt3594</strain>
    </source>
</reference>
<proteinExistence type="predicted"/>
<evidence type="ECO:0000256" key="8">
    <source>
        <dbReference type="ARBA" id="ARBA00023136"/>
    </source>
</evidence>
<feature type="transmembrane region" description="Helical" evidence="9">
    <location>
        <begin position="282"/>
        <end position="300"/>
    </location>
</feature>
<keyword evidence="11" id="KW-1185">Reference proteome</keyword>
<dbReference type="InterPro" id="IPR025993">
    <property type="entry name" value="Ceramide_glucosylTrfase"/>
</dbReference>
<keyword evidence="5" id="KW-0808">Transferase</keyword>
<evidence type="ECO:0000256" key="5">
    <source>
        <dbReference type="ARBA" id="ARBA00022679"/>
    </source>
</evidence>
<dbReference type="PANTHER" id="PTHR12726:SF0">
    <property type="entry name" value="CERAMIDE GLUCOSYLTRANSFERASE"/>
    <property type="match status" value="1"/>
</dbReference>
<dbReference type="GO" id="GO:0016020">
    <property type="term" value="C:membrane"/>
    <property type="evidence" value="ECO:0007669"/>
    <property type="project" value="UniProtKB-SubCell"/>
</dbReference>
<evidence type="ECO:0000256" key="9">
    <source>
        <dbReference type="SAM" id="Phobius"/>
    </source>
</evidence>
<evidence type="ECO:0000256" key="6">
    <source>
        <dbReference type="ARBA" id="ARBA00022692"/>
    </source>
</evidence>
<evidence type="ECO:0000313" key="10">
    <source>
        <dbReference type="EMBL" id="MEG3438776.1"/>
    </source>
</evidence>
<feature type="transmembrane region" description="Helical" evidence="9">
    <location>
        <begin position="306"/>
        <end position="329"/>
    </location>
</feature>
<name>A0AAW9QUW2_9CHRO</name>
<keyword evidence="8 9" id="KW-0472">Membrane</keyword>
<protein>
    <submittedName>
        <fullName evidence="10">Glycosyltransferase</fullName>
    </submittedName>
</protein>
<evidence type="ECO:0000256" key="4">
    <source>
        <dbReference type="ARBA" id="ARBA00022676"/>
    </source>
</evidence>
<comment type="caution">
    <text evidence="10">The sequence shown here is derived from an EMBL/GenBank/DDBJ whole genome shotgun (WGS) entry which is preliminary data.</text>
</comment>
<dbReference type="RefSeq" id="WP_332866260.1">
    <property type="nucleotide sequence ID" value="NZ_JBAFSM010000035.1"/>
</dbReference>
<comment type="subcellular location">
    <subcellularLocation>
        <location evidence="1">Membrane</location>
        <topology evidence="1">Multi-pass membrane protein</topology>
    </subcellularLocation>
</comment>
<keyword evidence="6 9" id="KW-0812">Transmembrane</keyword>
<keyword evidence="7 9" id="KW-1133">Transmembrane helix</keyword>
<dbReference type="Proteomes" id="UP001328733">
    <property type="component" value="Unassembled WGS sequence"/>
</dbReference>
<dbReference type="EMBL" id="JBAFSM010000035">
    <property type="protein sequence ID" value="MEG3438776.1"/>
    <property type="molecule type" value="Genomic_DNA"/>
</dbReference>
<accession>A0AAW9QUW2</accession>
<comment type="pathway">
    <text evidence="3">Sphingolipid metabolism.</text>
</comment>